<dbReference type="EMBL" id="AWWV01013388">
    <property type="protein sequence ID" value="OMO61810.1"/>
    <property type="molecule type" value="Genomic_DNA"/>
</dbReference>
<comment type="caution">
    <text evidence="1">The sequence shown here is derived from an EMBL/GenBank/DDBJ whole genome shotgun (WGS) entry which is preliminary data.</text>
</comment>
<dbReference type="Gramene" id="OMO61810">
    <property type="protein sequence ID" value="OMO61810"/>
    <property type="gene ID" value="CCACVL1_23229"/>
</dbReference>
<gene>
    <name evidence="1" type="ORF">CCACVL1_23229</name>
</gene>
<organism evidence="1 2">
    <name type="scientific">Corchorus capsularis</name>
    <name type="common">Jute</name>
    <dbReference type="NCBI Taxonomy" id="210143"/>
    <lineage>
        <taxon>Eukaryota</taxon>
        <taxon>Viridiplantae</taxon>
        <taxon>Streptophyta</taxon>
        <taxon>Embryophyta</taxon>
        <taxon>Tracheophyta</taxon>
        <taxon>Spermatophyta</taxon>
        <taxon>Magnoliopsida</taxon>
        <taxon>eudicotyledons</taxon>
        <taxon>Gunneridae</taxon>
        <taxon>Pentapetalae</taxon>
        <taxon>rosids</taxon>
        <taxon>malvids</taxon>
        <taxon>Malvales</taxon>
        <taxon>Malvaceae</taxon>
        <taxon>Grewioideae</taxon>
        <taxon>Apeibeae</taxon>
        <taxon>Corchorus</taxon>
    </lineage>
</organism>
<protein>
    <submittedName>
        <fullName evidence="1">Uncharacterized protein</fullName>
    </submittedName>
</protein>
<sequence>MYDFKTRDGGEFGDPDPWRLKTFFKRQLIWPIVVEAFRHSGGH</sequence>
<accession>A0A1R3GUY0</accession>
<name>A0A1R3GUY0_COCAP</name>
<proteinExistence type="predicted"/>
<evidence type="ECO:0000313" key="1">
    <source>
        <dbReference type="EMBL" id="OMO61810.1"/>
    </source>
</evidence>
<reference evidence="1 2" key="1">
    <citation type="submission" date="2013-09" db="EMBL/GenBank/DDBJ databases">
        <title>Corchorus capsularis genome sequencing.</title>
        <authorList>
            <person name="Alam M."/>
            <person name="Haque M.S."/>
            <person name="Islam M.S."/>
            <person name="Emdad E.M."/>
            <person name="Islam M.M."/>
            <person name="Ahmed B."/>
            <person name="Halim A."/>
            <person name="Hossen Q.M.M."/>
            <person name="Hossain M.Z."/>
            <person name="Ahmed R."/>
            <person name="Khan M.M."/>
            <person name="Islam R."/>
            <person name="Rashid M.M."/>
            <person name="Khan S.A."/>
            <person name="Rahman M.S."/>
            <person name="Alam M."/>
        </authorList>
    </citation>
    <scope>NUCLEOTIDE SEQUENCE [LARGE SCALE GENOMIC DNA]</scope>
    <source>
        <strain evidence="2">cv. CVL-1</strain>
        <tissue evidence="1">Whole seedling</tissue>
    </source>
</reference>
<dbReference type="AlphaFoldDB" id="A0A1R3GUY0"/>
<evidence type="ECO:0000313" key="2">
    <source>
        <dbReference type="Proteomes" id="UP000188268"/>
    </source>
</evidence>
<dbReference type="Proteomes" id="UP000188268">
    <property type="component" value="Unassembled WGS sequence"/>
</dbReference>
<keyword evidence="2" id="KW-1185">Reference proteome</keyword>